<dbReference type="InterPro" id="IPR029071">
    <property type="entry name" value="Ubiquitin-like_domsf"/>
</dbReference>
<dbReference type="PANTHER" id="PTHR46555:SF1">
    <property type="entry name" value="UBIQUITIN-LIKE PROTEIN 4A"/>
    <property type="match status" value="1"/>
</dbReference>
<dbReference type="SMART" id="SM00213">
    <property type="entry name" value="UBQ"/>
    <property type="match status" value="1"/>
</dbReference>
<gene>
    <name evidence="4" type="ORF">OSB1V03_LOCUS4284</name>
</gene>
<evidence type="ECO:0000313" key="5">
    <source>
        <dbReference type="Proteomes" id="UP000759131"/>
    </source>
</evidence>
<name>A0A7R9PXD0_9ACAR</name>
<evidence type="ECO:0000259" key="3">
    <source>
        <dbReference type="PROSITE" id="PS50053"/>
    </source>
</evidence>
<dbReference type="SUPFAM" id="SSF54236">
    <property type="entry name" value="Ubiquitin-like"/>
    <property type="match status" value="1"/>
</dbReference>
<keyword evidence="5" id="KW-1185">Reference proteome</keyword>
<dbReference type="GO" id="GO:0071818">
    <property type="term" value="C:BAT3 complex"/>
    <property type="evidence" value="ECO:0007669"/>
    <property type="project" value="TreeGrafter"/>
</dbReference>
<evidence type="ECO:0000256" key="1">
    <source>
        <dbReference type="ARBA" id="ARBA00004514"/>
    </source>
</evidence>
<comment type="subcellular location">
    <subcellularLocation>
        <location evidence="1">Cytoplasm</location>
        <location evidence="1">Cytosol</location>
    </subcellularLocation>
</comment>
<dbReference type="InterPro" id="IPR041421">
    <property type="entry name" value="Ubl4_C_TUGS"/>
</dbReference>
<dbReference type="OrthoDB" id="417450at2759"/>
<feature type="domain" description="Ubiquitin-like" evidence="3">
    <location>
        <begin position="7"/>
        <end position="60"/>
    </location>
</feature>
<accession>A0A7R9PXD0</accession>
<dbReference type="GO" id="GO:0006620">
    <property type="term" value="P:post-translational protein targeting to endoplasmic reticulum membrane"/>
    <property type="evidence" value="ECO:0007669"/>
    <property type="project" value="InterPro"/>
</dbReference>
<dbReference type="PANTHER" id="PTHR46555">
    <property type="entry name" value="UBIQUITIN-LIKE PROTEIN 4A"/>
    <property type="match status" value="1"/>
</dbReference>
<dbReference type="InterPro" id="IPR000626">
    <property type="entry name" value="Ubiquitin-like_dom"/>
</dbReference>
<dbReference type="EMBL" id="CAJPIZ010001917">
    <property type="protein sequence ID" value="CAG2104264.1"/>
    <property type="molecule type" value="Genomic_DNA"/>
</dbReference>
<dbReference type="InterPro" id="IPR047154">
    <property type="entry name" value="UBL4A-like"/>
</dbReference>
<dbReference type="GO" id="GO:0071816">
    <property type="term" value="P:tail-anchored membrane protein insertion into ER membrane"/>
    <property type="evidence" value="ECO:0007669"/>
    <property type="project" value="TreeGrafter"/>
</dbReference>
<dbReference type="Proteomes" id="UP000759131">
    <property type="component" value="Unassembled WGS sequence"/>
</dbReference>
<dbReference type="InterPro" id="IPR019954">
    <property type="entry name" value="Ubiquitin_CS"/>
</dbReference>
<dbReference type="GO" id="GO:0051087">
    <property type="term" value="F:protein-folding chaperone binding"/>
    <property type="evidence" value="ECO:0007669"/>
    <property type="project" value="TreeGrafter"/>
</dbReference>
<reference evidence="4" key="1">
    <citation type="submission" date="2020-11" db="EMBL/GenBank/DDBJ databases">
        <authorList>
            <person name="Tran Van P."/>
        </authorList>
    </citation>
    <scope>NUCLEOTIDE SEQUENCE</scope>
</reference>
<dbReference type="PROSITE" id="PS00299">
    <property type="entry name" value="UBIQUITIN_1"/>
    <property type="match status" value="1"/>
</dbReference>
<dbReference type="PROSITE" id="PS50053">
    <property type="entry name" value="UBIQUITIN_2"/>
    <property type="match status" value="1"/>
</dbReference>
<dbReference type="Pfam" id="PF17840">
    <property type="entry name" value="Tugs"/>
    <property type="match status" value="1"/>
</dbReference>
<dbReference type="Gene3D" id="3.10.20.90">
    <property type="entry name" value="Phosphatidylinositol 3-kinase Catalytic Subunit, Chain A, domain 1"/>
    <property type="match status" value="1"/>
</dbReference>
<proteinExistence type="predicted"/>
<evidence type="ECO:0000313" key="4">
    <source>
        <dbReference type="EMBL" id="CAD7623834.1"/>
    </source>
</evidence>
<dbReference type="AlphaFoldDB" id="A0A7R9PXD0"/>
<dbReference type="EMBL" id="OC856492">
    <property type="protein sequence ID" value="CAD7623834.1"/>
    <property type="molecule type" value="Genomic_DNA"/>
</dbReference>
<keyword evidence="2" id="KW-0963">Cytoplasm</keyword>
<protein>
    <recommendedName>
        <fullName evidence="3">Ubiquitin-like domain-containing protein</fullName>
    </recommendedName>
</protein>
<sequence length="146" mass="16600">MCVIPPQVSTNSTVIYVKELVAKHLQIPVCQQKLVFKGKTLSDHMSLEDYDISEGNKIHLFAIESSVTAADNQSSPQQQRLPSELTNTQKNQFLNHLTQVLQKYYTTADAAKIVDEFRRNLQSDVNELSLDDIERLAKLKLTQQQI</sequence>
<evidence type="ECO:0000256" key="2">
    <source>
        <dbReference type="ARBA" id="ARBA00022490"/>
    </source>
</evidence>
<dbReference type="Pfam" id="PF00240">
    <property type="entry name" value="ubiquitin"/>
    <property type="match status" value="1"/>
</dbReference>
<organism evidence="4">
    <name type="scientific">Medioppia subpectinata</name>
    <dbReference type="NCBI Taxonomy" id="1979941"/>
    <lineage>
        <taxon>Eukaryota</taxon>
        <taxon>Metazoa</taxon>
        <taxon>Ecdysozoa</taxon>
        <taxon>Arthropoda</taxon>
        <taxon>Chelicerata</taxon>
        <taxon>Arachnida</taxon>
        <taxon>Acari</taxon>
        <taxon>Acariformes</taxon>
        <taxon>Sarcoptiformes</taxon>
        <taxon>Oribatida</taxon>
        <taxon>Brachypylina</taxon>
        <taxon>Oppioidea</taxon>
        <taxon>Oppiidae</taxon>
        <taxon>Medioppia</taxon>
    </lineage>
</organism>